<feature type="transmembrane region" description="Helical" evidence="6">
    <location>
        <begin position="233"/>
        <end position="251"/>
    </location>
</feature>
<evidence type="ECO:0000256" key="5">
    <source>
        <dbReference type="ARBA" id="ARBA00023136"/>
    </source>
</evidence>
<protein>
    <submittedName>
        <fullName evidence="7">Mfs-type transporter slc18b1</fullName>
    </submittedName>
</protein>
<evidence type="ECO:0000256" key="2">
    <source>
        <dbReference type="ARBA" id="ARBA00022448"/>
    </source>
</evidence>
<keyword evidence="2" id="KW-0813">Transport</keyword>
<evidence type="ECO:0000256" key="4">
    <source>
        <dbReference type="ARBA" id="ARBA00022989"/>
    </source>
</evidence>
<dbReference type="Gene3D" id="1.20.1250.20">
    <property type="entry name" value="MFS general substrate transporter like domains"/>
    <property type="match status" value="1"/>
</dbReference>
<name>A0A078APG1_STYLE</name>
<reference evidence="7 8" key="1">
    <citation type="submission" date="2014-06" db="EMBL/GenBank/DDBJ databases">
        <authorList>
            <person name="Swart Estienne"/>
        </authorList>
    </citation>
    <scope>NUCLEOTIDE SEQUENCE [LARGE SCALE GENOMIC DNA]</scope>
    <source>
        <strain evidence="7 8">130c</strain>
    </source>
</reference>
<sequence length="275" mass="31391">MAELKYNNLKKQLSGKIFAEGQDYGEKQENSSYKLANEIPSQNELKDQVHYLYFLRSPRGFFACLDILLCCQMYNFCDTSLPYYLEEEFRFNPSMISLVFVAQNIAFVITCFFAPKLTQKFNMILCIVMAQVIQGIAAQLIGPNQMIHLPKQVWITVLGLLINGGATSMTIITPYKQLELAILEQKGKNFDHEAVKDTVSGAFNALYDFGSTTGPIFGYYVTAATNFTFTSNLQGYMLFIVAFLQLLFFYIPEKLNERKNKVIQILKIPVNFKKI</sequence>
<keyword evidence="3 6" id="KW-0812">Transmembrane</keyword>
<dbReference type="PANTHER" id="PTHR23506">
    <property type="entry name" value="GH10249P"/>
    <property type="match status" value="1"/>
</dbReference>
<gene>
    <name evidence="7" type="primary">Contig11630.g12454</name>
    <name evidence="7" type="ORF">STYLEM_12244</name>
</gene>
<dbReference type="AlphaFoldDB" id="A0A078APG1"/>
<dbReference type="InterPro" id="IPR050930">
    <property type="entry name" value="MFS_Vesicular_Transporter"/>
</dbReference>
<dbReference type="GO" id="GO:0022857">
    <property type="term" value="F:transmembrane transporter activity"/>
    <property type="evidence" value="ECO:0007669"/>
    <property type="project" value="InterPro"/>
</dbReference>
<keyword evidence="8" id="KW-1185">Reference proteome</keyword>
<dbReference type="Proteomes" id="UP000039865">
    <property type="component" value="Unassembled WGS sequence"/>
</dbReference>
<dbReference type="EMBL" id="CCKQ01011633">
    <property type="protein sequence ID" value="CDW83202.1"/>
    <property type="molecule type" value="Genomic_DNA"/>
</dbReference>
<dbReference type="InParanoid" id="A0A078APG1"/>
<dbReference type="Pfam" id="PF07690">
    <property type="entry name" value="MFS_1"/>
    <property type="match status" value="1"/>
</dbReference>
<evidence type="ECO:0000256" key="6">
    <source>
        <dbReference type="SAM" id="Phobius"/>
    </source>
</evidence>
<keyword evidence="5 6" id="KW-0472">Membrane</keyword>
<evidence type="ECO:0000313" key="8">
    <source>
        <dbReference type="Proteomes" id="UP000039865"/>
    </source>
</evidence>
<proteinExistence type="predicted"/>
<dbReference type="GO" id="GO:0016020">
    <property type="term" value="C:membrane"/>
    <property type="evidence" value="ECO:0007669"/>
    <property type="project" value="UniProtKB-SubCell"/>
</dbReference>
<evidence type="ECO:0000256" key="3">
    <source>
        <dbReference type="ARBA" id="ARBA00022692"/>
    </source>
</evidence>
<keyword evidence="4 6" id="KW-1133">Transmembrane helix</keyword>
<dbReference type="InterPro" id="IPR036259">
    <property type="entry name" value="MFS_trans_sf"/>
</dbReference>
<feature type="transmembrane region" description="Helical" evidence="6">
    <location>
        <begin position="121"/>
        <end position="141"/>
    </location>
</feature>
<accession>A0A078APG1</accession>
<organism evidence="7 8">
    <name type="scientific">Stylonychia lemnae</name>
    <name type="common">Ciliate</name>
    <dbReference type="NCBI Taxonomy" id="5949"/>
    <lineage>
        <taxon>Eukaryota</taxon>
        <taxon>Sar</taxon>
        <taxon>Alveolata</taxon>
        <taxon>Ciliophora</taxon>
        <taxon>Intramacronucleata</taxon>
        <taxon>Spirotrichea</taxon>
        <taxon>Stichotrichia</taxon>
        <taxon>Sporadotrichida</taxon>
        <taxon>Oxytrichidae</taxon>
        <taxon>Stylonychinae</taxon>
        <taxon>Stylonychia</taxon>
    </lineage>
</organism>
<feature type="transmembrane region" description="Helical" evidence="6">
    <location>
        <begin position="153"/>
        <end position="175"/>
    </location>
</feature>
<feature type="transmembrane region" description="Helical" evidence="6">
    <location>
        <begin position="95"/>
        <end position="115"/>
    </location>
</feature>
<dbReference type="OrthoDB" id="303432at2759"/>
<dbReference type="SUPFAM" id="SSF103473">
    <property type="entry name" value="MFS general substrate transporter"/>
    <property type="match status" value="1"/>
</dbReference>
<evidence type="ECO:0000313" key="7">
    <source>
        <dbReference type="EMBL" id="CDW83202.1"/>
    </source>
</evidence>
<evidence type="ECO:0000256" key="1">
    <source>
        <dbReference type="ARBA" id="ARBA00004141"/>
    </source>
</evidence>
<dbReference type="PANTHER" id="PTHR23506:SF26">
    <property type="entry name" value="MFS-TYPE TRANSPORTER SLC18B1"/>
    <property type="match status" value="1"/>
</dbReference>
<comment type="subcellular location">
    <subcellularLocation>
        <location evidence="1">Membrane</location>
        <topology evidence="1">Multi-pass membrane protein</topology>
    </subcellularLocation>
</comment>
<dbReference type="InterPro" id="IPR011701">
    <property type="entry name" value="MFS"/>
</dbReference>